<organism evidence="2 3">
    <name type="scientific">Caerostris darwini</name>
    <dbReference type="NCBI Taxonomy" id="1538125"/>
    <lineage>
        <taxon>Eukaryota</taxon>
        <taxon>Metazoa</taxon>
        <taxon>Ecdysozoa</taxon>
        <taxon>Arthropoda</taxon>
        <taxon>Chelicerata</taxon>
        <taxon>Arachnida</taxon>
        <taxon>Araneae</taxon>
        <taxon>Araneomorphae</taxon>
        <taxon>Entelegynae</taxon>
        <taxon>Araneoidea</taxon>
        <taxon>Araneidae</taxon>
        <taxon>Caerostris</taxon>
    </lineage>
</organism>
<dbReference type="EMBL" id="BPLQ01008337">
    <property type="protein sequence ID" value="GIY36665.1"/>
    <property type="molecule type" value="Genomic_DNA"/>
</dbReference>
<protein>
    <recommendedName>
        <fullName evidence="4">Ribosomal protein L2</fullName>
    </recommendedName>
</protein>
<evidence type="ECO:0008006" key="4">
    <source>
        <dbReference type="Google" id="ProtNLM"/>
    </source>
</evidence>
<reference evidence="2 3" key="1">
    <citation type="submission" date="2021-06" db="EMBL/GenBank/DDBJ databases">
        <title>Caerostris darwini draft genome.</title>
        <authorList>
            <person name="Kono N."/>
            <person name="Arakawa K."/>
        </authorList>
    </citation>
    <scope>NUCLEOTIDE SEQUENCE [LARGE SCALE GENOMIC DNA]</scope>
</reference>
<feature type="region of interest" description="Disordered" evidence="1">
    <location>
        <begin position="41"/>
        <end position="69"/>
    </location>
</feature>
<evidence type="ECO:0000256" key="1">
    <source>
        <dbReference type="SAM" id="MobiDB-lite"/>
    </source>
</evidence>
<gene>
    <name evidence="2" type="ORF">CDAR_373021</name>
</gene>
<evidence type="ECO:0000313" key="2">
    <source>
        <dbReference type="EMBL" id="GIY36665.1"/>
    </source>
</evidence>
<sequence length="109" mass="12567">MLIENVHRYPPPTPVRITDTEPPSGPTFTYLNFVCRIQVGSDNTSRRDKNRTKNFRGTPDNPLTRSSNYRFGKSLGANFHLSKFRQGWITQVGETKIERKTFGEHQITL</sequence>
<accession>A0AAV4SW04</accession>
<evidence type="ECO:0000313" key="3">
    <source>
        <dbReference type="Proteomes" id="UP001054837"/>
    </source>
</evidence>
<proteinExistence type="predicted"/>
<dbReference type="Proteomes" id="UP001054837">
    <property type="component" value="Unassembled WGS sequence"/>
</dbReference>
<comment type="caution">
    <text evidence="2">The sequence shown here is derived from an EMBL/GenBank/DDBJ whole genome shotgun (WGS) entry which is preliminary data.</text>
</comment>
<dbReference type="AlphaFoldDB" id="A0AAV4SW04"/>
<keyword evidence="3" id="KW-1185">Reference proteome</keyword>
<name>A0AAV4SW04_9ARAC</name>